<dbReference type="PROSITE" id="PS51339">
    <property type="entry name" value="PPASE_MYOTUBULARIN"/>
    <property type="match status" value="1"/>
</dbReference>
<keyword evidence="5" id="KW-0378">Hydrolase</keyword>
<evidence type="ECO:0000256" key="3">
    <source>
        <dbReference type="ARBA" id="ARBA00022723"/>
    </source>
</evidence>
<dbReference type="InterPro" id="IPR016130">
    <property type="entry name" value="Tyr_Pase_AS"/>
</dbReference>
<dbReference type="PROSITE" id="PS50178">
    <property type="entry name" value="ZF_FYVE"/>
    <property type="match status" value="1"/>
</dbReference>
<dbReference type="InterPro" id="IPR000306">
    <property type="entry name" value="Znf_FYVE"/>
</dbReference>
<evidence type="ECO:0000256" key="10">
    <source>
        <dbReference type="PIRSR" id="PIRSR630564-2"/>
    </source>
</evidence>
<evidence type="ECO:0000259" key="12">
    <source>
        <dbReference type="PROSITE" id="PS50178"/>
    </source>
</evidence>
<evidence type="ECO:0000259" key="13">
    <source>
        <dbReference type="PROSITE" id="PS51339"/>
    </source>
</evidence>
<sequence length="419" mass="48995">MYAIVYTSLSLFFKLKGHGTESSSWYTKSKVVFLDIDNIHAMRKSFDELCRVVTSPAVTEVDWTTAISKTMWPSYIRKVLSGASLIARRIVLTDNLAAVVHCSDGWDRTSQLSSLAQILIDPFCRTIRGFIMIIEKEWTAFGYKFMDRNGTTQKPDERSPIFFQFLECVWHIMQQYPEEFEFDSSFLIRLADHHQSHWFGNFLLNCEKERVDNRIPERCVSLWSWPVSRSEKYNPDSSKKFLELVLTPTSLQPIFSDFFLQYDELEDLNTRMADAQSLTQVETPAVDAMTCTDCQLPFTFWRTRHTCKNCEQVFCKKCSSSKLPLTHLGYTKPQRVCDKCYKENKKYVENQLPPELQAELMKLKEKKKLSNILSYCCFVYVIFWNEPCLTKKFSLYNNQCKSIPTKNFKITNQSIIFCN</sequence>
<evidence type="ECO:0000256" key="8">
    <source>
        <dbReference type="ARBA" id="ARBA00032571"/>
    </source>
</evidence>
<dbReference type="SMART" id="SM00064">
    <property type="entry name" value="FYVE"/>
    <property type="match status" value="1"/>
</dbReference>
<evidence type="ECO:0000256" key="5">
    <source>
        <dbReference type="ARBA" id="ARBA00022801"/>
    </source>
</evidence>
<dbReference type="InterPro" id="IPR010569">
    <property type="entry name" value="Myotubularin-like_Pase_dom"/>
</dbReference>
<accession>X6LUD4</accession>
<dbReference type="SUPFAM" id="SSF57903">
    <property type="entry name" value="FYVE/PHD zinc finger"/>
    <property type="match status" value="1"/>
</dbReference>
<dbReference type="GO" id="GO:0052629">
    <property type="term" value="F:phosphatidylinositol-3,5-bisphosphate 3-phosphatase activity"/>
    <property type="evidence" value="ECO:0007669"/>
    <property type="project" value="UniProtKB-EC"/>
</dbReference>
<dbReference type="InterPro" id="IPR013083">
    <property type="entry name" value="Znf_RING/FYVE/PHD"/>
</dbReference>
<keyword evidence="15" id="KW-1185">Reference proteome</keyword>
<dbReference type="SUPFAM" id="SSF52799">
    <property type="entry name" value="(Phosphotyrosine protein) phosphatases II"/>
    <property type="match status" value="1"/>
</dbReference>
<dbReference type="AlphaFoldDB" id="X6LUD4"/>
<dbReference type="GO" id="GO:0008270">
    <property type="term" value="F:zinc ion binding"/>
    <property type="evidence" value="ECO:0007669"/>
    <property type="project" value="UniProtKB-KW"/>
</dbReference>
<dbReference type="InterPro" id="IPR029021">
    <property type="entry name" value="Prot-tyrosine_phosphatase-like"/>
</dbReference>
<dbReference type="PROSITE" id="PS00383">
    <property type="entry name" value="TYR_PHOSPHATASE_1"/>
    <property type="match status" value="1"/>
</dbReference>
<dbReference type="Pfam" id="PF01363">
    <property type="entry name" value="FYVE"/>
    <property type="match status" value="1"/>
</dbReference>
<feature type="domain" description="FYVE-type" evidence="12">
    <location>
        <begin position="285"/>
        <end position="345"/>
    </location>
</feature>
<keyword evidence="3" id="KW-0479">Metal-binding</keyword>
<keyword evidence="6" id="KW-0862">Zinc</keyword>
<evidence type="ECO:0000256" key="7">
    <source>
        <dbReference type="ARBA" id="ARBA00023136"/>
    </source>
</evidence>
<comment type="subcellular location">
    <subcellularLocation>
        <location evidence="1">Membrane</location>
    </subcellularLocation>
</comment>
<dbReference type="InterPro" id="IPR011011">
    <property type="entry name" value="Znf_FYVE_PHD"/>
</dbReference>
<feature type="active site" description="Phosphocysteine intermediate" evidence="9">
    <location>
        <position position="102"/>
    </location>
</feature>
<dbReference type="EC" id="3.1.3.95" evidence="2"/>
<proteinExistence type="predicted"/>
<feature type="binding site" evidence="10">
    <location>
        <begin position="38"/>
        <end position="39"/>
    </location>
    <ligand>
        <name>substrate</name>
    </ligand>
</feature>
<feature type="binding site" evidence="10">
    <location>
        <begin position="102"/>
        <end position="108"/>
    </location>
    <ligand>
        <name>substrate</name>
    </ligand>
</feature>
<dbReference type="EMBL" id="ASPP01029492">
    <property type="protein sequence ID" value="ETO04330.1"/>
    <property type="molecule type" value="Genomic_DNA"/>
</dbReference>
<evidence type="ECO:0000256" key="6">
    <source>
        <dbReference type="ARBA" id="ARBA00022833"/>
    </source>
</evidence>
<reference evidence="14 15" key="1">
    <citation type="journal article" date="2013" name="Curr. Biol.">
        <title>The Genome of the Foraminiferan Reticulomyxa filosa.</title>
        <authorList>
            <person name="Glockner G."/>
            <person name="Hulsmann N."/>
            <person name="Schleicher M."/>
            <person name="Noegel A.A."/>
            <person name="Eichinger L."/>
            <person name="Gallinger C."/>
            <person name="Pawlowski J."/>
            <person name="Sierra R."/>
            <person name="Euteneuer U."/>
            <person name="Pillet L."/>
            <person name="Moustafa A."/>
            <person name="Platzer M."/>
            <person name="Groth M."/>
            <person name="Szafranski K."/>
            <person name="Schliwa M."/>
        </authorList>
    </citation>
    <scope>NUCLEOTIDE SEQUENCE [LARGE SCALE GENOMIC DNA]</scope>
</reference>
<keyword evidence="4 11" id="KW-0863">Zinc-finger</keyword>
<dbReference type="PANTHER" id="PTHR10807">
    <property type="entry name" value="MYOTUBULARIN-RELATED"/>
    <property type="match status" value="1"/>
</dbReference>
<dbReference type="Proteomes" id="UP000023152">
    <property type="component" value="Unassembled WGS sequence"/>
</dbReference>
<dbReference type="OrthoDB" id="271628at2759"/>
<organism evidence="14 15">
    <name type="scientific">Reticulomyxa filosa</name>
    <dbReference type="NCBI Taxonomy" id="46433"/>
    <lineage>
        <taxon>Eukaryota</taxon>
        <taxon>Sar</taxon>
        <taxon>Rhizaria</taxon>
        <taxon>Retaria</taxon>
        <taxon>Foraminifera</taxon>
        <taxon>Monothalamids</taxon>
        <taxon>Reticulomyxidae</taxon>
        <taxon>Reticulomyxa</taxon>
    </lineage>
</organism>
<gene>
    <name evidence="14" type="ORF">RFI_33069</name>
</gene>
<dbReference type="Pfam" id="PF06602">
    <property type="entry name" value="Myotub-related"/>
    <property type="match status" value="1"/>
</dbReference>
<dbReference type="GO" id="GO:0016020">
    <property type="term" value="C:membrane"/>
    <property type="evidence" value="ECO:0007669"/>
    <property type="project" value="UniProtKB-SubCell"/>
</dbReference>
<dbReference type="InterPro" id="IPR030564">
    <property type="entry name" value="Myotubularin"/>
</dbReference>
<dbReference type="Gene3D" id="3.30.40.10">
    <property type="entry name" value="Zinc/RING finger domain, C3HC4 (zinc finger)"/>
    <property type="match status" value="1"/>
</dbReference>
<name>X6LUD4_RETFI</name>
<evidence type="ECO:0000256" key="11">
    <source>
        <dbReference type="PROSITE-ProRule" id="PRU00091"/>
    </source>
</evidence>
<dbReference type="InterPro" id="IPR017455">
    <property type="entry name" value="Znf_FYVE-rel"/>
</dbReference>
<evidence type="ECO:0000313" key="15">
    <source>
        <dbReference type="Proteomes" id="UP000023152"/>
    </source>
</evidence>
<evidence type="ECO:0000313" key="14">
    <source>
        <dbReference type="EMBL" id="ETO04330.1"/>
    </source>
</evidence>
<evidence type="ECO:0000256" key="4">
    <source>
        <dbReference type="ARBA" id="ARBA00022771"/>
    </source>
</evidence>
<evidence type="ECO:0000256" key="1">
    <source>
        <dbReference type="ARBA" id="ARBA00004370"/>
    </source>
</evidence>
<feature type="domain" description="Myotubularin phosphatase" evidence="13">
    <location>
        <begin position="1"/>
        <end position="259"/>
    </location>
</feature>
<dbReference type="GO" id="GO:0005737">
    <property type="term" value="C:cytoplasm"/>
    <property type="evidence" value="ECO:0007669"/>
    <property type="project" value="TreeGrafter"/>
</dbReference>
<evidence type="ECO:0000256" key="2">
    <source>
        <dbReference type="ARBA" id="ARBA00012903"/>
    </source>
</evidence>
<evidence type="ECO:0000256" key="9">
    <source>
        <dbReference type="PIRSR" id="PIRSR630564-1"/>
    </source>
</evidence>
<keyword evidence="7" id="KW-0472">Membrane</keyword>
<protein>
    <recommendedName>
        <fullName evidence="2">phosphatidylinositol-3,5-bisphosphate 3-phosphatase</fullName>
        <ecNumber evidence="2">3.1.3.95</ecNumber>
    </recommendedName>
    <alternativeName>
        <fullName evidence="8">Phosphatidylinositol-3,5-bisphosphate 3-phosphatase</fullName>
    </alternativeName>
</protein>
<comment type="caution">
    <text evidence="14">The sequence shown here is derived from an EMBL/GenBank/DDBJ whole genome shotgun (WGS) entry which is preliminary data.</text>
</comment>